<dbReference type="SUPFAM" id="SSF55120">
    <property type="entry name" value="Pseudouridine synthase"/>
    <property type="match status" value="1"/>
</dbReference>
<evidence type="ECO:0000313" key="10">
    <source>
        <dbReference type="Proteomes" id="UP000255317"/>
    </source>
</evidence>
<dbReference type="NCBIfam" id="TIGR00071">
    <property type="entry name" value="hisT_truA"/>
    <property type="match status" value="1"/>
</dbReference>
<evidence type="ECO:0000256" key="2">
    <source>
        <dbReference type="ARBA" id="ARBA00022694"/>
    </source>
</evidence>
<dbReference type="RefSeq" id="WP_115124124.1">
    <property type="nucleotide sequence ID" value="NZ_QRAO01000004.1"/>
</dbReference>
<dbReference type="PANTHER" id="PTHR11142:SF0">
    <property type="entry name" value="TRNA PSEUDOURIDINE SYNTHASE-LIKE 1"/>
    <property type="match status" value="1"/>
</dbReference>
<dbReference type="EC" id="5.4.99.12" evidence="4"/>
<dbReference type="CDD" id="cd02570">
    <property type="entry name" value="PseudoU_synth_EcTruA"/>
    <property type="match status" value="1"/>
</dbReference>
<gene>
    <name evidence="4" type="primary">truA</name>
    <name evidence="9" type="ORF">C8D94_10473</name>
</gene>
<comment type="similarity">
    <text evidence="1 4 7">Belongs to the tRNA pseudouridine synthase TruA family.</text>
</comment>
<keyword evidence="10" id="KW-1185">Reference proteome</keyword>
<dbReference type="InterPro" id="IPR020097">
    <property type="entry name" value="PsdUridine_synth_TruA_a/b_dom"/>
</dbReference>
<comment type="caution">
    <text evidence="9">The sequence shown here is derived from an EMBL/GenBank/DDBJ whole genome shotgun (WGS) entry which is preliminary data.</text>
</comment>
<proteinExistence type="inferred from homology"/>
<keyword evidence="2 4" id="KW-0819">tRNA processing</keyword>
<dbReference type="PIRSF" id="PIRSF001430">
    <property type="entry name" value="tRNA_psdUrid_synth"/>
    <property type="match status" value="1"/>
</dbReference>
<dbReference type="GO" id="GO:0003723">
    <property type="term" value="F:RNA binding"/>
    <property type="evidence" value="ECO:0007669"/>
    <property type="project" value="InterPro"/>
</dbReference>
<reference evidence="9 10" key="1">
    <citation type="submission" date="2018-07" db="EMBL/GenBank/DDBJ databases">
        <title>Genomic Encyclopedia of Type Strains, Phase IV (KMG-IV): sequencing the most valuable type-strain genomes for metagenomic binning, comparative biology and taxonomic classification.</title>
        <authorList>
            <person name="Goeker M."/>
        </authorList>
    </citation>
    <scope>NUCLEOTIDE SEQUENCE [LARGE SCALE GENOMIC DNA]</scope>
    <source>
        <strain evidence="9 10">DSM 101478</strain>
    </source>
</reference>
<dbReference type="InterPro" id="IPR020094">
    <property type="entry name" value="TruA/RsuA/RluB/E/F_N"/>
</dbReference>
<keyword evidence="3 4" id="KW-0413">Isomerase</keyword>
<dbReference type="OrthoDB" id="9811823at2"/>
<accession>A0A370Q8K8</accession>
<dbReference type="InterPro" id="IPR020103">
    <property type="entry name" value="PsdUridine_synth_cat_dom_sf"/>
</dbReference>
<name>A0A370Q8K8_9FLAO</name>
<dbReference type="InterPro" id="IPR020095">
    <property type="entry name" value="PsdUridine_synth_TruA_C"/>
</dbReference>
<evidence type="ECO:0000256" key="4">
    <source>
        <dbReference type="HAMAP-Rule" id="MF_00171"/>
    </source>
</evidence>
<dbReference type="AlphaFoldDB" id="A0A370Q8K8"/>
<dbReference type="Gene3D" id="3.30.70.660">
    <property type="entry name" value="Pseudouridine synthase I, catalytic domain, C-terminal subdomain"/>
    <property type="match status" value="1"/>
</dbReference>
<feature type="domain" description="Pseudouridine synthase I TruA alpha/beta" evidence="8">
    <location>
        <begin position="148"/>
        <end position="242"/>
    </location>
</feature>
<evidence type="ECO:0000256" key="3">
    <source>
        <dbReference type="ARBA" id="ARBA00023235"/>
    </source>
</evidence>
<comment type="catalytic activity">
    <reaction evidence="4 7">
        <text>uridine(38/39/40) in tRNA = pseudouridine(38/39/40) in tRNA</text>
        <dbReference type="Rhea" id="RHEA:22376"/>
        <dbReference type="Rhea" id="RHEA-COMP:10085"/>
        <dbReference type="Rhea" id="RHEA-COMP:10087"/>
        <dbReference type="ChEBI" id="CHEBI:65314"/>
        <dbReference type="ChEBI" id="CHEBI:65315"/>
        <dbReference type="EC" id="5.4.99.12"/>
    </reaction>
</comment>
<organism evidence="9 10">
    <name type="scientific">Marinirhabdus gelatinilytica</name>
    <dbReference type="NCBI Taxonomy" id="1703343"/>
    <lineage>
        <taxon>Bacteria</taxon>
        <taxon>Pseudomonadati</taxon>
        <taxon>Bacteroidota</taxon>
        <taxon>Flavobacteriia</taxon>
        <taxon>Flavobacteriales</taxon>
        <taxon>Flavobacteriaceae</taxon>
    </lineage>
</organism>
<dbReference type="GO" id="GO:0031119">
    <property type="term" value="P:tRNA pseudouridine synthesis"/>
    <property type="evidence" value="ECO:0007669"/>
    <property type="project" value="UniProtKB-UniRule"/>
</dbReference>
<dbReference type="EMBL" id="QRAO01000004">
    <property type="protein sequence ID" value="RDK84701.1"/>
    <property type="molecule type" value="Genomic_DNA"/>
</dbReference>
<evidence type="ECO:0000313" key="9">
    <source>
        <dbReference type="EMBL" id="RDK84701.1"/>
    </source>
</evidence>
<comment type="subunit">
    <text evidence="4">Homodimer.</text>
</comment>
<dbReference type="HAMAP" id="MF_00171">
    <property type="entry name" value="TruA"/>
    <property type="match status" value="1"/>
</dbReference>
<dbReference type="GO" id="GO:0160147">
    <property type="term" value="F:tRNA pseudouridine(38-40) synthase activity"/>
    <property type="evidence" value="ECO:0007669"/>
    <property type="project" value="UniProtKB-EC"/>
</dbReference>
<comment type="caution">
    <text evidence="4">Lacks conserved residue(s) required for the propagation of feature annotation.</text>
</comment>
<evidence type="ECO:0000256" key="5">
    <source>
        <dbReference type="PIRSR" id="PIRSR001430-1"/>
    </source>
</evidence>
<evidence type="ECO:0000256" key="6">
    <source>
        <dbReference type="PIRSR" id="PIRSR001430-2"/>
    </source>
</evidence>
<evidence type="ECO:0000256" key="7">
    <source>
        <dbReference type="RuleBase" id="RU003792"/>
    </source>
</evidence>
<evidence type="ECO:0000256" key="1">
    <source>
        <dbReference type="ARBA" id="ARBA00009375"/>
    </source>
</evidence>
<evidence type="ECO:0000259" key="8">
    <source>
        <dbReference type="Pfam" id="PF01416"/>
    </source>
</evidence>
<comment type="function">
    <text evidence="4">Formation of pseudouridine at positions 38, 39 and 40 in the anticodon stem and loop of transfer RNAs.</text>
</comment>
<protein>
    <recommendedName>
        <fullName evidence="4">tRNA pseudouridine synthase A</fullName>
        <ecNumber evidence="4">5.4.99.12</ecNumber>
    </recommendedName>
    <alternativeName>
        <fullName evidence="4">tRNA pseudouridine(38-40) synthase</fullName>
    </alternativeName>
    <alternativeName>
        <fullName evidence="4">tRNA pseudouridylate synthase I</fullName>
    </alternativeName>
    <alternativeName>
        <fullName evidence="4">tRNA-uridine isomerase I</fullName>
    </alternativeName>
</protein>
<dbReference type="Proteomes" id="UP000255317">
    <property type="component" value="Unassembled WGS sequence"/>
</dbReference>
<feature type="domain" description="Pseudouridine synthase I TruA alpha/beta" evidence="8">
    <location>
        <begin position="8"/>
        <end position="102"/>
    </location>
</feature>
<dbReference type="Pfam" id="PF01416">
    <property type="entry name" value="PseudoU_synth_1"/>
    <property type="match status" value="2"/>
</dbReference>
<sequence>MRYFIEIAYNGTHYHGWQIQPNALSVQAVVEQTLSTFFRNEIKVVGAGRTDAGVHAKQLFAHFDLDETIDAENTIYKLNSFLPKDISVQNILRVTPEAHARFSATSREYEYVVSLGKDPFAQELAYQIHRAPNMEQMNKAAEILLHYSDFQCFSRSNTDVKTYLCDVKKAVWEKQGDTLLFTITADRFLRNMVRAVVGTLLDVGFDKVSLEDVHTIIKSKDRGNAGASVPAHGLYLTKVSYPETIFLTA</sequence>
<dbReference type="PANTHER" id="PTHR11142">
    <property type="entry name" value="PSEUDOURIDYLATE SYNTHASE"/>
    <property type="match status" value="1"/>
</dbReference>
<feature type="binding site" evidence="4 6">
    <location>
        <position position="109"/>
    </location>
    <ligand>
        <name>substrate</name>
    </ligand>
</feature>
<dbReference type="Gene3D" id="3.30.70.580">
    <property type="entry name" value="Pseudouridine synthase I, catalytic domain, N-terminal subdomain"/>
    <property type="match status" value="1"/>
</dbReference>
<feature type="active site" description="Nucleophile" evidence="4 5">
    <location>
        <position position="51"/>
    </location>
</feature>
<dbReference type="FunFam" id="3.30.70.580:FF:000001">
    <property type="entry name" value="tRNA pseudouridine synthase A"/>
    <property type="match status" value="1"/>
</dbReference>
<dbReference type="InterPro" id="IPR001406">
    <property type="entry name" value="PsdUridine_synth_TruA"/>
</dbReference>